<sequence length="160" mass="18046">MHEEGDNSSTESTTEYVATSLALAQNNQTQDTGNQTQATVELTIVDICFQLDNQSTHTRTNPRSWYQSYHPNDVAPTYRNTVVSQSSWSYAKAFRFQHLAGSSIFYSIWLLPLSAEIEASWMKRNVVAQQRAVTKHCSRSAQEQLSSEATSSVDRPAHRK</sequence>
<accession>A0A2Z7C232</accession>
<dbReference type="EMBL" id="KQ999921">
    <property type="protein sequence ID" value="KZV40569.1"/>
    <property type="molecule type" value="Genomic_DNA"/>
</dbReference>
<evidence type="ECO:0000313" key="2">
    <source>
        <dbReference type="EMBL" id="KZV40569.1"/>
    </source>
</evidence>
<dbReference type="Proteomes" id="UP000250235">
    <property type="component" value="Unassembled WGS sequence"/>
</dbReference>
<name>A0A2Z7C232_9LAMI</name>
<evidence type="ECO:0000256" key="1">
    <source>
        <dbReference type="SAM" id="MobiDB-lite"/>
    </source>
</evidence>
<evidence type="ECO:0000313" key="3">
    <source>
        <dbReference type="Proteomes" id="UP000250235"/>
    </source>
</evidence>
<keyword evidence="3" id="KW-1185">Reference proteome</keyword>
<protein>
    <submittedName>
        <fullName evidence="2">Uncharacterized protein</fullName>
    </submittedName>
</protein>
<gene>
    <name evidence="2" type="ORF">F511_21277</name>
</gene>
<feature type="region of interest" description="Disordered" evidence="1">
    <location>
        <begin position="138"/>
        <end position="160"/>
    </location>
</feature>
<feature type="compositionally biased region" description="Polar residues" evidence="1">
    <location>
        <begin position="139"/>
        <end position="153"/>
    </location>
</feature>
<dbReference type="AlphaFoldDB" id="A0A2Z7C232"/>
<proteinExistence type="predicted"/>
<reference evidence="2 3" key="1">
    <citation type="journal article" date="2015" name="Proc. Natl. Acad. Sci. U.S.A.">
        <title>The resurrection genome of Boea hygrometrica: A blueprint for survival of dehydration.</title>
        <authorList>
            <person name="Xiao L."/>
            <person name="Yang G."/>
            <person name="Zhang L."/>
            <person name="Yang X."/>
            <person name="Zhao S."/>
            <person name="Ji Z."/>
            <person name="Zhou Q."/>
            <person name="Hu M."/>
            <person name="Wang Y."/>
            <person name="Chen M."/>
            <person name="Xu Y."/>
            <person name="Jin H."/>
            <person name="Xiao X."/>
            <person name="Hu G."/>
            <person name="Bao F."/>
            <person name="Hu Y."/>
            <person name="Wan P."/>
            <person name="Li L."/>
            <person name="Deng X."/>
            <person name="Kuang T."/>
            <person name="Xiang C."/>
            <person name="Zhu J.K."/>
            <person name="Oliver M.J."/>
            <person name="He Y."/>
        </authorList>
    </citation>
    <scope>NUCLEOTIDE SEQUENCE [LARGE SCALE GENOMIC DNA]</scope>
    <source>
        <strain evidence="3">cv. XS01</strain>
    </source>
</reference>
<organism evidence="2 3">
    <name type="scientific">Dorcoceras hygrometricum</name>
    <dbReference type="NCBI Taxonomy" id="472368"/>
    <lineage>
        <taxon>Eukaryota</taxon>
        <taxon>Viridiplantae</taxon>
        <taxon>Streptophyta</taxon>
        <taxon>Embryophyta</taxon>
        <taxon>Tracheophyta</taxon>
        <taxon>Spermatophyta</taxon>
        <taxon>Magnoliopsida</taxon>
        <taxon>eudicotyledons</taxon>
        <taxon>Gunneridae</taxon>
        <taxon>Pentapetalae</taxon>
        <taxon>asterids</taxon>
        <taxon>lamiids</taxon>
        <taxon>Lamiales</taxon>
        <taxon>Gesneriaceae</taxon>
        <taxon>Didymocarpoideae</taxon>
        <taxon>Trichosporeae</taxon>
        <taxon>Loxocarpinae</taxon>
        <taxon>Dorcoceras</taxon>
    </lineage>
</organism>